<dbReference type="GO" id="GO:0016651">
    <property type="term" value="F:oxidoreductase activity, acting on NAD(P)H"/>
    <property type="evidence" value="ECO:0007669"/>
    <property type="project" value="InterPro"/>
</dbReference>
<keyword evidence="3" id="KW-0862">Zinc</keyword>
<dbReference type="SMART" id="SM00829">
    <property type="entry name" value="PKS_ER"/>
    <property type="match status" value="1"/>
</dbReference>
<dbReference type="InterPro" id="IPR013154">
    <property type="entry name" value="ADH-like_N"/>
</dbReference>
<evidence type="ECO:0000256" key="1">
    <source>
        <dbReference type="ARBA" id="ARBA00008072"/>
    </source>
</evidence>
<dbReference type="AlphaFoldDB" id="A0A8H7W782"/>
<dbReference type="InterPro" id="IPR047122">
    <property type="entry name" value="Trans-enoyl_RdTase-like"/>
</dbReference>
<accession>A0A8H7W782</accession>
<dbReference type="GO" id="GO:0008270">
    <property type="term" value="F:zinc ion binding"/>
    <property type="evidence" value="ECO:0007669"/>
    <property type="project" value="UniProtKB-KW"/>
</dbReference>
<dbReference type="PANTHER" id="PTHR45348">
    <property type="entry name" value="HYPOTHETICAL OXIDOREDUCTASE (EUROFUNG)"/>
    <property type="match status" value="1"/>
</dbReference>
<protein>
    <recommendedName>
        <fullName evidence="4">RING-type domain-containing protein</fullName>
    </recommendedName>
</protein>
<dbReference type="SUPFAM" id="SSF57850">
    <property type="entry name" value="RING/U-box"/>
    <property type="match status" value="1"/>
</dbReference>
<dbReference type="Gene3D" id="3.90.180.10">
    <property type="entry name" value="Medium-chain alcohol dehydrogenases, catalytic domain"/>
    <property type="match status" value="1"/>
</dbReference>
<dbReference type="Gene3D" id="3.40.50.720">
    <property type="entry name" value="NAD(P)-binding Rossmann-like Domain"/>
    <property type="match status" value="1"/>
</dbReference>
<dbReference type="Proteomes" id="UP000664132">
    <property type="component" value="Unassembled WGS sequence"/>
</dbReference>
<gene>
    <name evidence="5" type="ORF">IFR04_007132</name>
</gene>
<dbReference type="Pfam" id="PF08240">
    <property type="entry name" value="ADH_N"/>
    <property type="match status" value="1"/>
</dbReference>
<dbReference type="Gene3D" id="3.30.40.10">
    <property type="entry name" value="Zinc/RING finger domain, C3HC4 (zinc finger)"/>
    <property type="match status" value="1"/>
</dbReference>
<keyword evidence="3" id="KW-0863">Zinc-finger</keyword>
<proteinExistence type="inferred from homology"/>
<dbReference type="Pfam" id="PF13639">
    <property type="entry name" value="zf-RING_2"/>
    <property type="match status" value="1"/>
</dbReference>
<evidence type="ECO:0000313" key="6">
    <source>
        <dbReference type="Proteomes" id="UP000664132"/>
    </source>
</evidence>
<keyword evidence="2" id="KW-0560">Oxidoreductase</keyword>
<dbReference type="InterPro" id="IPR020843">
    <property type="entry name" value="ER"/>
</dbReference>
<keyword evidence="6" id="KW-1185">Reference proteome</keyword>
<evidence type="ECO:0000313" key="5">
    <source>
        <dbReference type="EMBL" id="KAG4419725.1"/>
    </source>
</evidence>
<dbReference type="SUPFAM" id="SSF51735">
    <property type="entry name" value="NAD(P)-binding Rossmann-fold domains"/>
    <property type="match status" value="1"/>
</dbReference>
<sequence length="468" mass="50900">MLEVIVHPLPELTTEIVESPVPVPGPDEVLVKVEVAGSNVKDWLHLTARKMSLNSGDDMAGTIYGLGENVNEFEIGDRVAAFHPMFTRGGTYAEYALAPRHTVFEIPDGMSFEEAATIPLVITTAALSLFRIQGLPTPWAHPSSPLPPTPLIIYGASSALGSFAIKLAVASNIHPIIAIHGTTIPSIVPLLDPSKGDTLISYLPSTSPAAMQAAIRAALGPLQAYHALDAISSSETWLTVAQVLAPGSVLSAVSGAHTYNDPEIPEGVQVKYTSPPVEHNIKTSAPKPRTRRPSMSSFFNQLSQIETSTLPTTHNNTHSVPTPVEVAAAERLLSEQFRSLLNTSDDSSTTNQDLLNRLIAHLESEIESPPEKVDGVPQSYLDALERVDKKSLKRSDVCPICNEVFLDDEYPLVVRLPCHKTHVFDLECVGPWLRLQGTCPLDRKKMSEKKEVVKVVDDDEEEYDDMFA</sequence>
<feature type="domain" description="RING-type" evidence="4">
    <location>
        <begin position="398"/>
        <end position="443"/>
    </location>
</feature>
<evidence type="ECO:0000259" key="4">
    <source>
        <dbReference type="PROSITE" id="PS50089"/>
    </source>
</evidence>
<evidence type="ECO:0000256" key="2">
    <source>
        <dbReference type="ARBA" id="ARBA00023002"/>
    </source>
</evidence>
<dbReference type="InterPro" id="IPR011032">
    <property type="entry name" value="GroES-like_sf"/>
</dbReference>
<dbReference type="InterPro" id="IPR036291">
    <property type="entry name" value="NAD(P)-bd_dom_sf"/>
</dbReference>
<dbReference type="OrthoDB" id="8062037at2759"/>
<dbReference type="PROSITE" id="PS50089">
    <property type="entry name" value="ZF_RING_2"/>
    <property type="match status" value="1"/>
</dbReference>
<comment type="caution">
    <text evidence="5">The sequence shown here is derived from an EMBL/GenBank/DDBJ whole genome shotgun (WGS) entry which is preliminary data.</text>
</comment>
<organism evidence="5 6">
    <name type="scientific">Cadophora malorum</name>
    <dbReference type="NCBI Taxonomy" id="108018"/>
    <lineage>
        <taxon>Eukaryota</taxon>
        <taxon>Fungi</taxon>
        <taxon>Dikarya</taxon>
        <taxon>Ascomycota</taxon>
        <taxon>Pezizomycotina</taxon>
        <taxon>Leotiomycetes</taxon>
        <taxon>Helotiales</taxon>
        <taxon>Ploettnerulaceae</taxon>
        <taxon>Cadophora</taxon>
    </lineage>
</organism>
<name>A0A8H7W782_9HELO</name>
<evidence type="ECO:0000256" key="3">
    <source>
        <dbReference type="PROSITE-ProRule" id="PRU00175"/>
    </source>
</evidence>
<dbReference type="PANTHER" id="PTHR45348:SF5">
    <property type="entry name" value="OXIDOREDUCTASE, PUTATIVE (AFU_ORTHOLOGUE AFUA_8G01420)-RELATED"/>
    <property type="match status" value="1"/>
</dbReference>
<keyword evidence="3" id="KW-0479">Metal-binding</keyword>
<comment type="similarity">
    <text evidence="1">Belongs to the zinc-containing alcohol dehydrogenase family.</text>
</comment>
<dbReference type="SUPFAM" id="SSF50129">
    <property type="entry name" value="GroES-like"/>
    <property type="match status" value="1"/>
</dbReference>
<dbReference type="InterPro" id="IPR013083">
    <property type="entry name" value="Znf_RING/FYVE/PHD"/>
</dbReference>
<dbReference type="InterPro" id="IPR001841">
    <property type="entry name" value="Znf_RING"/>
</dbReference>
<dbReference type="EMBL" id="JAFJYH010000099">
    <property type="protein sequence ID" value="KAG4419725.1"/>
    <property type="molecule type" value="Genomic_DNA"/>
</dbReference>
<reference evidence="5" key="1">
    <citation type="submission" date="2021-02" db="EMBL/GenBank/DDBJ databases">
        <title>Genome sequence Cadophora malorum strain M34.</title>
        <authorList>
            <person name="Stefanovic E."/>
            <person name="Vu D."/>
            <person name="Scully C."/>
            <person name="Dijksterhuis J."/>
            <person name="Roader J."/>
            <person name="Houbraken J."/>
        </authorList>
    </citation>
    <scope>NUCLEOTIDE SEQUENCE</scope>
    <source>
        <strain evidence="5">M34</strain>
    </source>
</reference>